<proteinExistence type="predicted"/>
<dbReference type="Gene3D" id="3.40.390.10">
    <property type="entry name" value="Collagenase (Catalytic Domain)"/>
    <property type="match status" value="1"/>
</dbReference>
<keyword evidence="4" id="KW-0645">Protease</keyword>
<reference evidence="4 5" key="1">
    <citation type="submission" date="2021-06" db="EMBL/GenBank/DDBJ databases">
        <title>Caerostris extrusa draft genome.</title>
        <authorList>
            <person name="Kono N."/>
            <person name="Arakawa K."/>
        </authorList>
    </citation>
    <scope>NUCLEOTIDE SEQUENCE [LARGE SCALE GENOMIC DNA]</scope>
</reference>
<dbReference type="InterPro" id="IPR024079">
    <property type="entry name" value="MetalloPept_cat_dom_sf"/>
</dbReference>
<dbReference type="SUPFAM" id="SSF55486">
    <property type="entry name" value="Metalloproteases ('zincins'), catalytic domain"/>
    <property type="match status" value="1"/>
</dbReference>
<keyword evidence="1" id="KW-0862">Zinc</keyword>
<evidence type="ECO:0000313" key="5">
    <source>
        <dbReference type="Proteomes" id="UP001054945"/>
    </source>
</evidence>
<dbReference type="AlphaFoldDB" id="A0AAV4Q2H5"/>
<keyword evidence="5" id="KW-1185">Reference proteome</keyword>
<dbReference type="Pfam" id="PF13582">
    <property type="entry name" value="Reprolysin_3"/>
    <property type="match status" value="1"/>
</dbReference>
<dbReference type="GO" id="GO:0006509">
    <property type="term" value="P:membrane protein ectodomain proteolysis"/>
    <property type="evidence" value="ECO:0007669"/>
    <property type="project" value="TreeGrafter"/>
</dbReference>
<protein>
    <submittedName>
        <fullName evidence="4">A disintegrin and metalloproteinase with thrombospondin motifs 5</fullName>
    </submittedName>
</protein>
<keyword evidence="2" id="KW-0732">Signal</keyword>
<comment type="caution">
    <text evidence="4">The sequence shown here is derived from an EMBL/GenBank/DDBJ whole genome shotgun (WGS) entry which is preliminary data.</text>
</comment>
<dbReference type="Proteomes" id="UP001054945">
    <property type="component" value="Unassembled WGS sequence"/>
</dbReference>
<evidence type="ECO:0000256" key="2">
    <source>
        <dbReference type="SAM" id="SignalP"/>
    </source>
</evidence>
<comment type="caution">
    <text evidence="1">Lacks conserved residue(s) required for the propagation of feature annotation.</text>
</comment>
<dbReference type="GO" id="GO:0046872">
    <property type="term" value="F:metal ion binding"/>
    <property type="evidence" value="ECO:0007669"/>
    <property type="project" value="UniProtKB-KW"/>
</dbReference>
<evidence type="ECO:0000259" key="3">
    <source>
        <dbReference type="PROSITE" id="PS50215"/>
    </source>
</evidence>
<sequence>MSIFTFLSLLFSVNLFVFANAAPPWIPQFHRRMSNKQLNEIFKVNSIERVPDYEVVRVRMIWRERNDDKMIKNVLFTALENQYFLQLERNTDFDDQLQYMKMYRARAHLEPSADRNHKEVGEERWKNNSQVSLAMGVGMSNGPRPQQAVLISLRAVEVTCDLLKRNYSGWDGLIGADLITKPVTAQFLTMEDENDDDGEFEDDDDEYDDDEINDFEYDEEITLSKIQNRNEERPFPDPKFKFFNDYLKDSIIHPKSETVSSRPKSKTVWPEIVLFVDYKNYNRHDRDYIQIRRYYINLLNAVDLRYRTFSFPKIRMILTGIVVADVKRSGCALPENSRLAFPNSNLVDDVTALFDLSEYVYNVEHLPKYDIVVALTAFDLISLSKRKTEVVADTTGMAYIDGACRTREKQQRVLSVSLIEDRGMLNSVITATHEIAHLLGSVHDESSSTNGGLGALIAKKAISR</sequence>
<dbReference type="GO" id="GO:0004222">
    <property type="term" value="F:metalloendopeptidase activity"/>
    <property type="evidence" value="ECO:0007669"/>
    <property type="project" value="InterPro"/>
</dbReference>
<dbReference type="InterPro" id="IPR001590">
    <property type="entry name" value="Peptidase_M12B"/>
</dbReference>
<dbReference type="PANTHER" id="PTHR11905:SF249">
    <property type="entry name" value="SOL NARAE, ISOFORM C"/>
    <property type="match status" value="1"/>
</dbReference>
<keyword evidence="4" id="KW-0482">Metalloprotease</keyword>
<keyword evidence="1" id="KW-0479">Metal-binding</keyword>
<keyword evidence="4" id="KW-0378">Hydrolase</keyword>
<name>A0AAV4Q2H5_CAEEX</name>
<organism evidence="4 5">
    <name type="scientific">Caerostris extrusa</name>
    <name type="common">Bark spider</name>
    <name type="synonym">Caerostris bankana</name>
    <dbReference type="NCBI Taxonomy" id="172846"/>
    <lineage>
        <taxon>Eukaryota</taxon>
        <taxon>Metazoa</taxon>
        <taxon>Ecdysozoa</taxon>
        <taxon>Arthropoda</taxon>
        <taxon>Chelicerata</taxon>
        <taxon>Arachnida</taxon>
        <taxon>Araneae</taxon>
        <taxon>Araneomorphae</taxon>
        <taxon>Entelegynae</taxon>
        <taxon>Araneoidea</taxon>
        <taxon>Araneidae</taxon>
        <taxon>Caerostris</taxon>
    </lineage>
</organism>
<feature type="signal peptide" evidence="2">
    <location>
        <begin position="1"/>
        <end position="21"/>
    </location>
</feature>
<feature type="active site" evidence="1">
    <location>
        <position position="434"/>
    </location>
</feature>
<feature type="binding site" evidence="1">
    <location>
        <position position="437"/>
    </location>
    <ligand>
        <name>Zn(2+)</name>
        <dbReference type="ChEBI" id="CHEBI:29105"/>
        <note>catalytic</note>
    </ligand>
</feature>
<feature type="domain" description="Peptidase M12B" evidence="3">
    <location>
        <begin position="268"/>
        <end position="464"/>
    </location>
</feature>
<feature type="binding site" evidence="1">
    <location>
        <position position="443"/>
    </location>
    <ligand>
        <name>Zn(2+)</name>
        <dbReference type="ChEBI" id="CHEBI:29105"/>
        <note>catalytic</note>
    </ligand>
</feature>
<evidence type="ECO:0000256" key="1">
    <source>
        <dbReference type="PROSITE-ProRule" id="PRU00276"/>
    </source>
</evidence>
<dbReference type="PANTHER" id="PTHR11905">
    <property type="entry name" value="ADAM A DISINTEGRIN AND METALLOPROTEASE DOMAIN"/>
    <property type="match status" value="1"/>
</dbReference>
<feature type="chain" id="PRO_5043450315" evidence="2">
    <location>
        <begin position="22"/>
        <end position="464"/>
    </location>
</feature>
<evidence type="ECO:0000313" key="4">
    <source>
        <dbReference type="EMBL" id="GIY03838.1"/>
    </source>
</evidence>
<gene>
    <name evidence="4" type="primary">ADAMTS5</name>
    <name evidence="4" type="ORF">CEXT_82031</name>
</gene>
<feature type="binding site" evidence="1">
    <location>
        <position position="433"/>
    </location>
    <ligand>
        <name>Zn(2+)</name>
        <dbReference type="ChEBI" id="CHEBI:29105"/>
        <note>catalytic</note>
    </ligand>
</feature>
<accession>A0AAV4Q2H5</accession>
<dbReference type="EMBL" id="BPLR01005632">
    <property type="protein sequence ID" value="GIY03838.1"/>
    <property type="molecule type" value="Genomic_DNA"/>
</dbReference>
<dbReference type="PROSITE" id="PS50215">
    <property type="entry name" value="ADAM_MEPRO"/>
    <property type="match status" value="1"/>
</dbReference>